<protein>
    <submittedName>
        <fullName evidence="1">Uncharacterized protein</fullName>
    </submittedName>
</protein>
<evidence type="ECO:0000313" key="1">
    <source>
        <dbReference type="EMBL" id="MDN3204456.1"/>
    </source>
</evidence>
<reference evidence="1" key="1">
    <citation type="submission" date="2023-06" db="EMBL/GenBank/DDBJ databases">
        <title>Robiginitalea aurantiacus sp. nov. and Algoriphagus sediminis sp. nov., isolated from coastal sediment.</title>
        <authorList>
            <person name="Zhou Z.Y."/>
            <person name="An J."/>
            <person name="Jia Y.W."/>
            <person name="Du Z.J."/>
        </authorList>
    </citation>
    <scope>NUCLEOTIDE SEQUENCE</scope>
    <source>
        <strain evidence="1">C2-7</strain>
    </source>
</reference>
<accession>A0ABT7YD52</accession>
<dbReference type="Proteomes" id="UP001171916">
    <property type="component" value="Unassembled WGS sequence"/>
</dbReference>
<name>A0ABT7YD52_9BACT</name>
<evidence type="ECO:0000313" key="2">
    <source>
        <dbReference type="Proteomes" id="UP001171916"/>
    </source>
</evidence>
<organism evidence="1 2">
    <name type="scientific">Algoriphagus sediminis</name>
    <dbReference type="NCBI Taxonomy" id="3057113"/>
    <lineage>
        <taxon>Bacteria</taxon>
        <taxon>Pseudomonadati</taxon>
        <taxon>Bacteroidota</taxon>
        <taxon>Cytophagia</taxon>
        <taxon>Cytophagales</taxon>
        <taxon>Cyclobacteriaceae</taxon>
        <taxon>Algoriphagus</taxon>
    </lineage>
</organism>
<gene>
    <name evidence="1" type="ORF">QVH07_09860</name>
</gene>
<proteinExistence type="predicted"/>
<sequence length="106" mass="12441">MQHHWNFKNFRRADLENLKSFLEEKIGELETFLSYYYRGEGATVENLSITSIKAPGTEEKGLLNVNFKVAYFNLCWNIDDHDSDKMNIDIYFDEKGEALKLIGPDW</sequence>
<dbReference type="EMBL" id="JAUEPH010000004">
    <property type="protein sequence ID" value="MDN3204456.1"/>
    <property type="molecule type" value="Genomic_DNA"/>
</dbReference>
<keyword evidence="2" id="KW-1185">Reference proteome</keyword>
<comment type="caution">
    <text evidence="1">The sequence shown here is derived from an EMBL/GenBank/DDBJ whole genome shotgun (WGS) entry which is preliminary data.</text>
</comment>
<dbReference type="RefSeq" id="WP_290000025.1">
    <property type="nucleotide sequence ID" value="NZ_JAUEPH010000004.1"/>
</dbReference>